<comment type="caution">
    <text evidence="2">The sequence shown here is derived from an EMBL/GenBank/DDBJ whole genome shotgun (WGS) entry which is preliminary data.</text>
</comment>
<dbReference type="PANTHER" id="PTHR15503:SF45">
    <property type="entry name" value="RNA-DIRECTED DNA POLYMERASE HOMOLOG"/>
    <property type="match status" value="1"/>
</dbReference>
<sequence>MGDRKMIGPSGELDGMPTLPDGRDTTKIVETNSVRTHNLLGRLFDLNWMSFELEAIRTMPPKRSSRGDPPPQLTQDTVNHFMKCSPITFRGNEGAIGLIRWIERTEMVFTVSKCTEVRHSMLNSTYYEQSCGGWPHHFHVTDRQRPSAKIEADNKKGSGENSKEPIVTCYGCGEKGHIKANRPARNNPGEGAEAQAYALRDGDQKLRTKCGDEPVKVDHSYEVELADGRVVSTNTILRVVEKEPLMRTPADVPVICEFLDVFPEDLPGLPPPRQVEFVIELVPGAALVARAPYRLATVRNERMATHCKVINKGIYSTEFITVGSSSAVVKKKVDRIMMKRIGLPALWRIRDLIMHESHNPNIRIHPRFTNVSRFEDVGHLKLLKELGPWRTIELPDKQSLEFITLSLSPNLKRFFVNDDVVISVEEVHLDSKMHFIEEPAEIEDIEVENATVKSDSDC</sequence>
<feature type="region of interest" description="Disordered" evidence="1">
    <location>
        <begin position="1"/>
        <end position="22"/>
    </location>
</feature>
<dbReference type="Proteomes" id="UP001151760">
    <property type="component" value="Unassembled WGS sequence"/>
</dbReference>
<reference evidence="2" key="1">
    <citation type="journal article" date="2022" name="Int. J. Mol. Sci.">
        <title>Draft Genome of Tanacetum Coccineum: Genomic Comparison of Closely Related Tanacetum-Family Plants.</title>
        <authorList>
            <person name="Yamashiro T."/>
            <person name="Shiraishi A."/>
            <person name="Nakayama K."/>
            <person name="Satake H."/>
        </authorList>
    </citation>
    <scope>NUCLEOTIDE SEQUENCE</scope>
</reference>
<organism evidence="2 3">
    <name type="scientific">Tanacetum coccineum</name>
    <dbReference type="NCBI Taxonomy" id="301880"/>
    <lineage>
        <taxon>Eukaryota</taxon>
        <taxon>Viridiplantae</taxon>
        <taxon>Streptophyta</taxon>
        <taxon>Embryophyta</taxon>
        <taxon>Tracheophyta</taxon>
        <taxon>Spermatophyta</taxon>
        <taxon>Magnoliopsida</taxon>
        <taxon>eudicotyledons</taxon>
        <taxon>Gunneridae</taxon>
        <taxon>Pentapetalae</taxon>
        <taxon>asterids</taxon>
        <taxon>campanulids</taxon>
        <taxon>Asterales</taxon>
        <taxon>Asteraceae</taxon>
        <taxon>Asteroideae</taxon>
        <taxon>Anthemideae</taxon>
        <taxon>Anthemidinae</taxon>
        <taxon>Tanacetum</taxon>
    </lineage>
</organism>
<protein>
    <recommendedName>
        <fullName evidence="4">Reverse transcriptase domain-containing protein</fullName>
    </recommendedName>
</protein>
<evidence type="ECO:0000256" key="1">
    <source>
        <dbReference type="SAM" id="MobiDB-lite"/>
    </source>
</evidence>
<evidence type="ECO:0000313" key="2">
    <source>
        <dbReference type="EMBL" id="GJS51569.1"/>
    </source>
</evidence>
<accession>A0ABQ4WFI8</accession>
<name>A0ABQ4WFI8_9ASTR</name>
<dbReference type="InterPro" id="IPR032567">
    <property type="entry name" value="RTL1-rel"/>
</dbReference>
<keyword evidence="3" id="KW-1185">Reference proteome</keyword>
<feature type="region of interest" description="Disordered" evidence="1">
    <location>
        <begin position="142"/>
        <end position="161"/>
    </location>
</feature>
<proteinExistence type="predicted"/>
<gene>
    <name evidence="2" type="ORF">Tco_0624931</name>
</gene>
<dbReference type="EMBL" id="BQNB010008595">
    <property type="protein sequence ID" value="GJS51569.1"/>
    <property type="molecule type" value="Genomic_DNA"/>
</dbReference>
<dbReference type="PANTHER" id="PTHR15503">
    <property type="entry name" value="LDOC1 RELATED"/>
    <property type="match status" value="1"/>
</dbReference>
<evidence type="ECO:0008006" key="4">
    <source>
        <dbReference type="Google" id="ProtNLM"/>
    </source>
</evidence>
<evidence type="ECO:0000313" key="3">
    <source>
        <dbReference type="Proteomes" id="UP001151760"/>
    </source>
</evidence>
<reference evidence="2" key="2">
    <citation type="submission" date="2022-01" db="EMBL/GenBank/DDBJ databases">
        <authorList>
            <person name="Yamashiro T."/>
            <person name="Shiraishi A."/>
            <person name="Satake H."/>
            <person name="Nakayama K."/>
        </authorList>
    </citation>
    <scope>NUCLEOTIDE SEQUENCE</scope>
</reference>